<dbReference type="GO" id="GO:0050661">
    <property type="term" value="F:NADP binding"/>
    <property type="evidence" value="ECO:0007669"/>
    <property type="project" value="InterPro"/>
</dbReference>
<dbReference type="AlphaFoldDB" id="A0A3S4B7P2"/>
<comment type="caution">
    <text evidence="6">The sequence shown here is derived from an EMBL/GenBank/DDBJ whole genome shotgun (WGS) entry which is preliminary data.</text>
</comment>
<dbReference type="InterPro" id="IPR036291">
    <property type="entry name" value="NAD(P)-bd_dom_sf"/>
</dbReference>
<dbReference type="InterPro" id="IPR029154">
    <property type="entry name" value="HIBADH-like_NADP-bd"/>
</dbReference>
<dbReference type="PANTHER" id="PTHR43060:SF15">
    <property type="entry name" value="3-HYDROXYISOBUTYRATE DEHYDROGENASE-LIKE 1, MITOCHONDRIAL-RELATED"/>
    <property type="match status" value="1"/>
</dbReference>
<dbReference type="GO" id="GO:0016491">
    <property type="term" value="F:oxidoreductase activity"/>
    <property type="evidence" value="ECO:0007669"/>
    <property type="project" value="UniProtKB-KW"/>
</dbReference>
<evidence type="ECO:0000259" key="4">
    <source>
        <dbReference type="Pfam" id="PF03446"/>
    </source>
</evidence>
<sequence length="301" mass="31443">MESNEMKLGFAGLGQMGKPIALNLLRSGAELTVSDVRPDAFAELEARGARTTTRIADLAAADIVFLCLPNAEIVEAALFGDNGLAPKLRAGQIVVDLSTITYKTCVRVAETLAARGIAFVDAPVSGMEARARDGTLTVMCGGAPDTVATVEPLLSCIGTTIVHMGPPGSGQLAKLVNQLLFDINAAALAEVLPMAAKMGLDPEKMAEIINTGTGRSYASEFFVPRLLEGDFGAGYPMKAAYKDLVSAAELAAAKGIPMPVLAAATCTYQQALLRGHGSLDKGGMILVFEELLGVQFRKRGT</sequence>
<gene>
    <name evidence="6" type="primary">Hgd_2</name>
    <name evidence="6" type="ORF">RHODGE_RHODGE_04282</name>
</gene>
<proteinExistence type="predicted"/>
<reference evidence="7" key="1">
    <citation type="submission" date="2018-10" db="EMBL/GenBank/DDBJ databases">
        <authorList>
            <person name="Peiro R."/>
            <person name="Begona"/>
            <person name="Cbmso G."/>
            <person name="Lopez M."/>
            <person name="Gonzalez S."/>
            <person name="Sacristan E."/>
            <person name="Castillo E."/>
        </authorList>
    </citation>
    <scope>NUCLEOTIDE SEQUENCE [LARGE SCALE GENOMIC DNA]</scope>
</reference>
<dbReference type="Proteomes" id="UP000289200">
    <property type="component" value="Unassembled WGS sequence"/>
</dbReference>
<dbReference type="Gene3D" id="3.40.50.720">
    <property type="entry name" value="NAD(P)-binding Rossmann-like Domain"/>
    <property type="match status" value="1"/>
</dbReference>
<evidence type="ECO:0000313" key="6">
    <source>
        <dbReference type="EMBL" id="VCU11078.1"/>
    </source>
</evidence>
<dbReference type="Pfam" id="PF03446">
    <property type="entry name" value="NAD_binding_2"/>
    <property type="match status" value="1"/>
</dbReference>
<dbReference type="Gene3D" id="1.10.1040.10">
    <property type="entry name" value="N-(1-d-carboxylethyl)-l-norvaline Dehydrogenase, domain 2"/>
    <property type="match status" value="1"/>
</dbReference>
<dbReference type="Pfam" id="PF14833">
    <property type="entry name" value="NAD_binding_11"/>
    <property type="match status" value="1"/>
</dbReference>
<evidence type="ECO:0000313" key="7">
    <source>
        <dbReference type="Proteomes" id="UP000289200"/>
    </source>
</evidence>
<feature type="active site" evidence="3">
    <location>
        <position position="174"/>
    </location>
</feature>
<dbReference type="SUPFAM" id="SSF51735">
    <property type="entry name" value="NAD(P)-binding Rossmann-fold domains"/>
    <property type="match status" value="1"/>
</dbReference>
<organism evidence="6 7">
    <name type="scientific">Rhodoplanes serenus</name>
    <dbReference type="NCBI Taxonomy" id="200615"/>
    <lineage>
        <taxon>Bacteria</taxon>
        <taxon>Pseudomonadati</taxon>
        <taxon>Pseudomonadota</taxon>
        <taxon>Alphaproteobacteria</taxon>
        <taxon>Hyphomicrobiales</taxon>
        <taxon>Nitrobacteraceae</taxon>
        <taxon>Rhodoplanes</taxon>
    </lineage>
</organism>
<accession>A0A3S4B7P2</accession>
<dbReference type="PANTHER" id="PTHR43060">
    <property type="entry name" value="3-HYDROXYISOBUTYRATE DEHYDROGENASE-LIKE 1, MITOCHONDRIAL-RELATED"/>
    <property type="match status" value="1"/>
</dbReference>
<dbReference type="SUPFAM" id="SSF48179">
    <property type="entry name" value="6-phosphogluconate dehydrogenase C-terminal domain-like"/>
    <property type="match status" value="1"/>
</dbReference>
<dbReference type="InterPro" id="IPR013328">
    <property type="entry name" value="6PGD_dom2"/>
</dbReference>
<dbReference type="InterPro" id="IPR006115">
    <property type="entry name" value="6PGDH_NADP-bd"/>
</dbReference>
<keyword evidence="7" id="KW-1185">Reference proteome</keyword>
<dbReference type="PIRSF" id="PIRSF000103">
    <property type="entry name" value="HIBADH"/>
    <property type="match status" value="1"/>
</dbReference>
<evidence type="ECO:0000256" key="1">
    <source>
        <dbReference type="ARBA" id="ARBA00023002"/>
    </source>
</evidence>
<evidence type="ECO:0000259" key="5">
    <source>
        <dbReference type="Pfam" id="PF14833"/>
    </source>
</evidence>
<evidence type="ECO:0000256" key="3">
    <source>
        <dbReference type="PIRSR" id="PIRSR000103-1"/>
    </source>
</evidence>
<dbReference type="InterPro" id="IPR008927">
    <property type="entry name" value="6-PGluconate_DH-like_C_sf"/>
</dbReference>
<dbReference type="InterPro" id="IPR015815">
    <property type="entry name" value="HIBADH-related"/>
</dbReference>
<name>A0A3S4B7P2_9BRAD</name>
<dbReference type="EMBL" id="UWOC01000188">
    <property type="protein sequence ID" value="VCU11078.1"/>
    <property type="molecule type" value="Genomic_DNA"/>
</dbReference>
<dbReference type="GO" id="GO:0051287">
    <property type="term" value="F:NAD binding"/>
    <property type="evidence" value="ECO:0007669"/>
    <property type="project" value="InterPro"/>
</dbReference>
<feature type="domain" description="6-phosphogluconate dehydrogenase NADP-binding" evidence="4">
    <location>
        <begin position="7"/>
        <end position="165"/>
    </location>
</feature>
<feature type="domain" description="3-hydroxyisobutyrate dehydrogenase-like NAD-binding" evidence="5">
    <location>
        <begin position="168"/>
        <end position="285"/>
    </location>
</feature>
<protein>
    <submittedName>
        <fullName evidence="6">2-(Hydroxymethyl)glutarate dehydrogenase</fullName>
    </submittedName>
</protein>
<evidence type="ECO:0000256" key="2">
    <source>
        <dbReference type="ARBA" id="ARBA00023027"/>
    </source>
</evidence>
<keyword evidence="2" id="KW-0520">NAD</keyword>
<keyword evidence="1" id="KW-0560">Oxidoreductase</keyword>